<dbReference type="EMBL" id="NUEQ01000150">
    <property type="protein sequence ID" value="PEJ23451.1"/>
    <property type="molecule type" value="Genomic_DNA"/>
</dbReference>
<dbReference type="Proteomes" id="UP000220106">
    <property type="component" value="Unassembled WGS sequence"/>
</dbReference>
<gene>
    <name evidence="2" type="ORF">CN689_28195</name>
</gene>
<proteinExistence type="predicted"/>
<feature type="region of interest" description="Disordered" evidence="1">
    <location>
        <begin position="1"/>
        <end position="23"/>
    </location>
</feature>
<comment type="caution">
    <text evidence="2">The sequence shown here is derived from an EMBL/GenBank/DDBJ whole genome shotgun (WGS) entry which is preliminary data.</text>
</comment>
<protein>
    <submittedName>
        <fullName evidence="2">Uncharacterized protein</fullName>
    </submittedName>
</protein>
<organism evidence="2 3">
    <name type="scientific">Peribacillus butanolivorans</name>
    <dbReference type="NCBI Taxonomy" id="421767"/>
    <lineage>
        <taxon>Bacteria</taxon>
        <taxon>Bacillati</taxon>
        <taxon>Bacillota</taxon>
        <taxon>Bacilli</taxon>
        <taxon>Bacillales</taxon>
        <taxon>Bacillaceae</taxon>
        <taxon>Peribacillus</taxon>
    </lineage>
</organism>
<dbReference type="AlphaFoldDB" id="A0AAX0RVZ5"/>
<feature type="compositionally biased region" description="Basic residues" evidence="1">
    <location>
        <begin position="1"/>
        <end position="11"/>
    </location>
</feature>
<name>A0AAX0RVZ5_9BACI</name>
<sequence length="61" mass="7208">MSGFFKSRRLAKNNGGDTKGKNSYLEFSENYIDNKMTLLYIIYKLNLLLYNRRGNQDDEHV</sequence>
<evidence type="ECO:0000313" key="3">
    <source>
        <dbReference type="Proteomes" id="UP000220106"/>
    </source>
</evidence>
<evidence type="ECO:0000256" key="1">
    <source>
        <dbReference type="SAM" id="MobiDB-lite"/>
    </source>
</evidence>
<evidence type="ECO:0000313" key="2">
    <source>
        <dbReference type="EMBL" id="PEJ23451.1"/>
    </source>
</evidence>
<accession>A0AAX0RVZ5</accession>
<reference evidence="2 3" key="1">
    <citation type="submission" date="2017-09" db="EMBL/GenBank/DDBJ databases">
        <title>Large-scale bioinformatics analysis of Bacillus genomes uncovers conserved roles of natural products in bacterial physiology.</title>
        <authorList>
            <consortium name="Agbiome Team Llc"/>
            <person name="Bleich R.M."/>
            <person name="Kirk G.J."/>
            <person name="Santa Maria K.C."/>
            <person name="Allen S.E."/>
            <person name="Farag S."/>
            <person name="Shank E.A."/>
            <person name="Bowers A."/>
        </authorList>
    </citation>
    <scope>NUCLEOTIDE SEQUENCE [LARGE SCALE GENOMIC DNA]</scope>
    <source>
        <strain evidence="2 3">AFS003229</strain>
    </source>
</reference>